<evidence type="ECO:0000313" key="3">
    <source>
        <dbReference type="Proteomes" id="UP000242519"/>
    </source>
</evidence>
<evidence type="ECO:0000256" key="1">
    <source>
        <dbReference type="SAM" id="MobiDB-lite"/>
    </source>
</evidence>
<sequence length="133" mass="13942">MVMSLTHRDSYLPIAVKSRERDEREVFGGMGGADAGAGGQSKHAAPVSIPPKHALIRSSAHPLIRSPAHPLILPSTINPPGTCATARHNTHLQDVFLLLLLLPVHRQTRVGSAAATAATAAAAAPQPKRNGMD</sequence>
<reference evidence="2 3" key="1">
    <citation type="submission" date="2017-04" db="EMBL/GenBank/DDBJ databases">
        <title>Draft genome sequence of Marssonina coronaria NL1: causal agent of apple blotch.</title>
        <authorList>
            <person name="Cheng Q."/>
        </authorList>
    </citation>
    <scope>NUCLEOTIDE SEQUENCE [LARGE SCALE GENOMIC DNA]</scope>
    <source>
        <strain evidence="2 3">NL1</strain>
    </source>
</reference>
<organism evidence="2 3">
    <name type="scientific">Diplocarpon coronariae</name>
    <dbReference type="NCBI Taxonomy" id="2795749"/>
    <lineage>
        <taxon>Eukaryota</taxon>
        <taxon>Fungi</taxon>
        <taxon>Dikarya</taxon>
        <taxon>Ascomycota</taxon>
        <taxon>Pezizomycotina</taxon>
        <taxon>Leotiomycetes</taxon>
        <taxon>Helotiales</taxon>
        <taxon>Drepanopezizaceae</taxon>
        <taxon>Diplocarpon</taxon>
    </lineage>
</organism>
<accession>A0A218ZFS4</accession>
<keyword evidence="3" id="KW-1185">Reference proteome</keyword>
<dbReference type="EMBL" id="MZNU01000027">
    <property type="protein sequence ID" value="OWP06909.1"/>
    <property type="molecule type" value="Genomic_DNA"/>
</dbReference>
<feature type="compositionally biased region" description="Gly residues" evidence="1">
    <location>
        <begin position="28"/>
        <end position="39"/>
    </location>
</feature>
<dbReference type="Proteomes" id="UP000242519">
    <property type="component" value="Unassembled WGS sequence"/>
</dbReference>
<feature type="region of interest" description="Disordered" evidence="1">
    <location>
        <begin position="28"/>
        <end position="47"/>
    </location>
</feature>
<protein>
    <submittedName>
        <fullName evidence="2">Uncharacterized protein</fullName>
    </submittedName>
</protein>
<gene>
    <name evidence="2" type="ORF">B2J93_9622</name>
</gene>
<dbReference type="AlphaFoldDB" id="A0A218ZFS4"/>
<name>A0A218ZFS4_9HELO</name>
<dbReference type="InParanoid" id="A0A218ZFS4"/>
<comment type="caution">
    <text evidence="2">The sequence shown here is derived from an EMBL/GenBank/DDBJ whole genome shotgun (WGS) entry which is preliminary data.</text>
</comment>
<proteinExistence type="predicted"/>
<evidence type="ECO:0000313" key="2">
    <source>
        <dbReference type="EMBL" id="OWP06909.1"/>
    </source>
</evidence>